<sequence>MKNIKESKAMQHDFHFISKKEPKVKKAYEDIQNMLKEVQKLVGEKFTFRFDVVGSYKRNMITYDAKSNVGYDFDFNIEVNDGDEKYTPKQLKDVLRNAIGAVCVKYGYDYPEDSTRVLTIKKKNRKESRILHSCDFAIVNNYIDDEGYECQEYIHFDKPHRNYTWCEQPGGYYMLPEKIEWIKENGLWDEEMKELYIEKKNKNDNPDMYSRSIFAMTVHEICQKFGFYEDK</sequence>
<evidence type="ECO:0008006" key="3">
    <source>
        <dbReference type="Google" id="ProtNLM"/>
    </source>
</evidence>
<dbReference type="Proteomes" id="UP000274920">
    <property type="component" value="Unassembled WGS sequence"/>
</dbReference>
<proteinExistence type="predicted"/>
<gene>
    <name evidence="1" type="ORF">EBB54_00450</name>
</gene>
<accession>A0A3R8L5Y0</accession>
<dbReference type="EMBL" id="RHJS01000001">
    <property type="protein sequence ID" value="RRK36968.1"/>
    <property type="molecule type" value="Genomic_DNA"/>
</dbReference>
<keyword evidence="2" id="KW-1185">Reference proteome</keyword>
<name>A0A3R8L5Y0_9FIRM</name>
<protein>
    <recommendedName>
        <fullName evidence="3">Nucleotidyltransferase</fullName>
    </recommendedName>
</protein>
<dbReference type="AlphaFoldDB" id="A0A3R8L5Y0"/>
<reference evidence="1" key="1">
    <citation type="submission" date="2018-10" db="EMBL/GenBank/DDBJ databases">
        <title>Schaedlerella arabinophila gen. nov. sp. nov., isolated from the mouse intestinal tract and comparative analysis with the genome of the closely related altered Schaedler flora strain ASF502.</title>
        <authorList>
            <person name="Miyake S."/>
            <person name="Soh M."/>
            <person name="Seedorf H."/>
        </authorList>
    </citation>
    <scope>NUCLEOTIDE SEQUENCE [LARGE SCALE GENOMIC DNA]</scope>
    <source>
        <strain evidence="1">DSM 106076</strain>
    </source>
</reference>
<evidence type="ECO:0000313" key="1">
    <source>
        <dbReference type="EMBL" id="RRK36968.1"/>
    </source>
</evidence>
<organism evidence="1 2">
    <name type="scientific">Schaedlerella arabinosiphila</name>
    <dbReference type="NCBI Taxonomy" id="2044587"/>
    <lineage>
        <taxon>Bacteria</taxon>
        <taxon>Bacillati</taxon>
        <taxon>Bacillota</taxon>
        <taxon>Clostridia</taxon>
        <taxon>Lachnospirales</taxon>
        <taxon>Lachnospiraceae</taxon>
        <taxon>Schaedlerella</taxon>
    </lineage>
</organism>
<comment type="caution">
    <text evidence="1">The sequence shown here is derived from an EMBL/GenBank/DDBJ whole genome shotgun (WGS) entry which is preliminary data.</text>
</comment>
<evidence type="ECO:0000313" key="2">
    <source>
        <dbReference type="Proteomes" id="UP000274920"/>
    </source>
</evidence>